<evidence type="ECO:0000256" key="5">
    <source>
        <dbReference type="ARBA" id="ARBA00023136"/>
    </source>
</evidence>
<comment type="subcellular location">
    <subcellularLocation>
        <location evidence="1">Membrane</location>
        <topology evidence="1">Multi-pass membrane protein</topology>
    </subcellularLocation>
</comment>
<keyword evidence="6" id="KW-0175">Coiled coil</keyword>
<dbReference type="GO" id="GO:0008360">
    <property type="term" value="P:regulation of cell shape"/>
    <property type="evidence" value="ECO:0007669"/>
    <property type="project" value="UniProtKB-KW"/>
</dbReference>
<dbReference type="Pfam" id="PF01098">
    <property type="entry name" value="FTSW_RODA_SPOVE"/>
    <property type="match status" value="1"/>
</dbReference>
<feature type="transmembrane region" description="Helical" evidence="7">
    <location>
        <begin position="224"/>
        <end position="241"/>
    </location>
</feature>
<protein>
    <submittedName>
        <fullName evidence="8">FtsW/RodA/SpoVE family cell cycle protein</fullName>
    </submittedName>
</protein>
<evidence type="ECO:0000256" key="1">
    <source>
        <dbReference type="ARBA" id="ARBA00004141"/>
    </source>
</evidence>
<dbReference type="GO" id="GO:0005886">
    <property type="term" value="C:plasma membrane"/>
    <property type="evidence" value="ECO:0007669"/>
    <property type="project" value="TreeGrafter"/>
</dbReference>
<dbReference type="NCBIfam" id="NF038403">
    <property type="entry name" value="perm_prefix_1"/>
    <property type="match status" value="1"/>
</dbReference>
<dbReference type="InterPro" id="IPR047928">
    <property type="entry name" value="Perm_prefix_1"/>
</dbReference>
<feature type="transmembrane region" description="Helical" evidence="7">
    <location>
        <begin position="136"/>
        <end position="157"/>
    </location>
</feature>
<feature type="transmembrane region" description="Helical" evidence="7">
    <location>
        <begin position="79"/>
        <end position="99"/>
    </location>
</feature>
<comment type="caution">
    <text evidence="8">The sequence shown here is derived from an EMBL/GenBank/DDBJ whole genome shotgun (WGS) entry which is preliminary data.</text>
</comment>
<dbReference type="Proteomes" id="UP001145072">
    <property type="component" value="Unassembled WGS sequence"/>
</dbReference>
<dbReference type="PANTHER" id="PTHR30474:SF1">
    <property type="entry name" value="PEPTIDOGLYCAN GLYCOSYLTRANSFERASE MRDB"/>
    <property type="match status" value="1"/>
</dbReference>
<dbReference type="PANTHER" id="PTHR30474">
    <property type="entry name" value="CELL CYCLE PROTEIN"/>
    <property type="match status" value="1"/>
</dbReference>
<evidence type="ECO:0000256" key="4">
    <source>
        <dbReference type="ARBA" id="ARBA00022989"/>
    </source>
</evidence>
<proteinExistence type="predicted"/>
<evidence type="ECO:0000256" key="2">
    <source>
        <dbReference type="ARBA" id="ARBA00022692"/>
    </source>
</evidence>
<accession>A0A9X3WIQ1</accession>
<dbReference type="GO" id="GO:0032153">
    <property type="term" value="C:cell division site"/>
    <property type="evidence" value="ECO:0007669"/>
    <property type="project" value="TreeGrafter"/>
</dbReference>
<reference evidence="8" key="1">
    <citation type="submission" date="2022-06" db="EMBL/GenBank/DDBJ databases">
        <title>Aquibacillus sp. a new bacterium isolated from soil saline samples.</title>
        <authorList>
            <person name="Galisteo C."/>
            <person name="De La Haba R."/>
            <person name="Sanchez-Porro C."/>
            <person name="Ventosa A."/>
        </authorList>
    </citation>
    <scope>NUCLEOTIDE SEQUENCE</scope>
    <source>
        <strain evidence="8">JCM 12387</strain>
    </source>
</reference>
<feature type="transmembrane region" description="Helical" evidence="7">
    <location>
        <begin position="365"/>
        <end position="392"/>
    </location>
</feature>
<feature type="transmembrane region" description="Helical" evidence="7">
    <location>
        <begin position="327"/>
        <end position="353"/>
    </location>
</feature>
<evidence type="ECO:0000313" key="9">
    <source>
        <dbReference type="Proteomes" id="UP001145072"/>
    </source>
</evidence>
<evidence type="ECO:0000313" key="8">
    <source>
        <dbReference type="EMBL" id="MDC3420497.1"/>
    </source>
</evidence>
<keyword evidence="5 7" id="KW-0472">Membrane</keyword>
<name>A0A9X3WIQ1_9BACI</name>
<gene>
    <name evidence="8" type="ORF">NC661_08975</name>
</gene>
<evidence type="ECO:0000256" key="6">
    <source>
        <dbReference type="SAM" id="Coils"/>
    </source>
</evidence>
<dbReference type="EMBL" id="JAMQJZ010000005">
    <property type="protein sequence ID" value="MDC3420497.1"/>
    <property type="molecule type" value="Genomic_DNA"/>
</dbReference>
<evidence type="ECO:0000256" key="3">
    <source>
        <dbReference type="ARBA" id="ARBA00022960"/>
    </source>
</evidence>
<organism evidence="8 9">
    <name type="scientific">Aquibacillus koreensis</name>
    <dbReference type="NCBI Taxonomy" id="279446"/>
    <lineage>
        <taxon>Bacteria</taxon>
        <taxon>Bacillati</taxon>
        <taxon>Bacillota</taxon>
        <taxon>Bacilli</taxon>
        <taxon>Bacillales</taxon>
        <taxon>Bacillaceae</taxon>
        <taxon>Aquibacillus</taxon>
    </lineage>
</organism>
<feature type="coiled-coil region" evidence="6">
    <location>
        <begin position="27"/>
        <end position="54"/>
    </location>
</feature>
<evidence type="ECO:0000256" key="7">
    <source>
        <dbReference type="SAM" id="Phobius"/>
    </source>
</evidence>
<dbReference type="AlphaFoldDB" id="A0A9X3WIQ1"/>
<feature type="transmembrane region" description="Helical" evidence="7">
    <location>
        <begin position="111"/>
        <end position="129"/>
    </location>
</feature>
<sequence length="444" mass="50632">MSTNKFEEFLAKVTSKVKSKEAHSLIRKELRNHLQQLSQSYQQKESSREEAEEKAIEEMGNPFTLGENLNQLHKPKMDWVLIVLFGIIAVISFLPLINGVYGLPNPIVKQAIWYTLAVLTIITLLFFDYRKLKNLWMFFYGIGLIMHVYTYFFGIMINGAKNWIAFPGVTLHVPMITLFLFILAWAGIFNRINEFASRIKQVSLFFLFWIPILIYLMLPELMVGLIYLICIVTMFAFSPIQKKLAIKIVAFNVGVGVSVVSVIMISSFGRYVHDRLPFFLNTYNPDEEAFIYNKIRETLSQAGWFGNGINKEFDALPFVHTDFVFPFLVYSLGWAFGIILCLILSVFIIRISLNAFKTKDLYGRLIVIGGTALFTVPTILNILIGLGLVPILGVPLPFISYGGSMLIVSAAMLGLILSIYRRKDMVEATVLTKYKKTIDFDRKL</sequence>
<keyword evidence="2 7" id="KW-0812">Transmembrane</keyword>
<feature type="transmembrane region" description="Helical" evidence="7">
    <location>
        <begin position="248"/>
        <end position="269"/>
    </location>
</feature>
<dbReference type="RefSeq" id="WP_259869143.1">
    <property type="nucleotide sequence ID" value="NZ_JAMQJZ010000005.1"/>
</dbReference>
<dbReference type="InterPro" id="IPR001182">
    <property type="entry name" value="FtsW/RodA"/>
</dbReference>
<keyword evidence="9" id="KW-1185">Reference proteome</keyword>
<keyword evidence="4 7" id="KW-1133">Transmembrane helix</keyword>
<dbReference type="GO" id="GO:0051301">
    <property type="term" value="P:cell division"/>
    <property type="evidence" value="ECO:0007669"/>
    <property type="project" value="InterPro"/>
</dbReference>
<keyword evidence="3" id="KW-0133">Cell shape</keyword>
<feature type="transmembrane region" description="Helical" evidence="7">
    <location>
        <begin position="398"/>
        <end position="420"/>
    </location>
</feature>
<feature type="transmembrane region" description="Helical" evidence="7">
    <location>
        <begin position="201"/>
        <end position="218"/>
    </location>
</feature>
<dbReference type="GO" id="GO:0015648">
    <property type="term" value="F:lipid-linked peptidoglycan transporter activity"/>
    <property type="evidence" value="ECO:0007669"/>
    <property type="project" value="TreeGrafter"/>
</dbReference>
<feature type="transmembrane region" description="Helical" evidence="7">
    <location>
        <begin position="163"/>
        <end position="189"/>
    </location>
</feature>